<dbReference type="EMBL" id="CP117255">
    <property type="protein sequence ID" value="WFR96401.1"/>
    <property type="molecule type" value="Genomic_DNA"/>
</dbReference>
<evidence type="ECO:0000313" key="3">
    <source>
        <dbReference type="Proteomes" id="UP000249499"/>
    </source>
</evidence>
<name>A0AAF1KVH0_9HYPH</name>
<reference evidence="2 3" key="1">
    <citation type="journal article" date="2018" name="Sci. Rep.">
        <title>Rhizobium tumorigenes sp. nov., a novel plant tumorigenic bacterium isolated from cane gall tumors on thornless blackberry.</title>
        <authorList>
            <person name="Kuzmanovi N."/>
            <person name="Smalla K."/>
            <person name="Gronow S."/>
            <person name="PuBawska J."/>
        </authorList>
    </citation>
    <scope>NUCLEOTIDE SEQUENCE [LARGE SCALE GENOMIC DNA]</scope>
    <source>
        <strain evidence="2 3">1078</strain>
    </source>
</reference>
<accession>A0AAF1KVH0</accession>
<sequence>MTFYRTTRLMLSSAAILSLASSAFALDGNDLLKKMNAAYARQGVVLETDSVDVDDTTVMLKGASFKPLSGGQGVLLGKVTMSDVTEESDGGYAIDKVTFPDISVTNEGVTYTASDMFLGGVTVPADANAEGIDGMLLYSKAHTGPLTVTKEGKEVLSVKDMDFALTPTHDDSGFEFSGNVNAIKADLSDVKDPASQDTINKLALQHVSGALTMKGGWEIKPGTVTVEDLGLDLDNIGRLDLSLAISGYTMEFMKSLQEAAKAAQANPDKQAAQQATGLAMMGLMQQLTLDSAEIHFKDASITKRLLDYAGSTQNVTGAQMANTLKGLAPIMLAQLNIPELQNSVSAAINSYLDNPQSFTLNASPEKPVPFPMIVGAAMGAPNTIPKVIGLKVSAND</sequence>
<organism evidence="2 3">
    <name type="scientific">Rhizobium tumorigenes</name>
    <dbReference type="NCBI Taxonomy" id="2041385"/>
    <lineage>
        <taxon>Bacteria</taxon>
        <taxon>Pseudomonadati</taxon>
        <taxon>Pseudomonadota</taxon>
        <taxon>Alphaproteobacteria</taxon>
        <taxon>Hyphomicrobiales</taxon>
        <taxon>Rhizobiaceae</taxon>
        <taxon>Rhizobium/Agrobacterium group</taxon>
        <taxon>Rhizobium</taxon>
    </lineage>
</organism>
<dbReference type="KEGG" id="rtu:PR017_04505"/>
<evidence type="ECO:0008006" key="4">
    <source>
        <dbReference type="Google" id="ProtNLM"/>
    </source>
</evidence>
<dbReference type="RefSeq" id="WP_111220490.1">
    <property type="nucleotide sequence ID" value="NZ_CP117255.1"/>
</dbReference>
<evidence type="ECO:0000256" key="1">
    <source>
        <dbReference type="SAM" id="SignalP"/>
    </source>
</evidence>
<keyword evidence="3" id="KW-1185">Reference proteome</keyword>
<feature type="chain" id="PRO_5041925295" description="DUF945 domain-containing protein" evidence="1">
    <location>
        <begin position="26"/>
        <end position="396"/>
    </location>
</feature>
<proteinExistence type="predicted"/>
<dbReference type="Proteomes" id="UP000249499">
    <property type="component" value="Chromosome"/>
</dbReference>
<protein>
    <recommendedName>
        <fullName evidence="4">DUF945 domain-containing protein</fullName>
    </recommendedName>
</protein>
<gene>
    <name evidence="2" type="ORF">PR017_04505</name>
</gene>
<feature type="signal peptide" evidence="1">
    <location>
        <begin position="1"/>
        <end position="25"/>
    </location>
</feature>
<keyword evidence="1" id="KW-0732">Signal</keyword>
<evidence type="ECO:0000313" key="2">
    <source>
        <dbReference type="EMBL" id="WFR96401.1"/>
    </source>
</evidence>
<dbReference type="AlphaFoldDB" id="A0AAF1KVH0"/>
<reference evidence="3" key="2">
    <citation type="journal article" date="2023" name="MicrobiologyOpen">
        <title>Genomics of the tumorigenes clade of the family Rhizobiaceae and description of Rhizobium rhododendri sp. nov.</title>
        <authorList>
            <person name="Kuzmanovic N."/>
            <person name="diCenzo G.C."/>
            <person name="Bunk B."/>
            <person name="Sproeer C."/>
            <person name="Fruehling A."/>
            <person name="Neumann-Schaal M."/>
            <person name="Overmann J."/>
            <person name="Smalla K."/>
        </authorList>
    </citation>
    <scope>NUCLEOTIDE SEQUENCE [LARGE SCALE GENOMIC DNA]</scope>
    <source>
        <strain evidence="3">1078</strain>
    </source>
</reference>